<accession>A0ACB5ULJ5</accession>
<organism evidence="1 2">
    <name type="scientific">Vallitalea maricola</name>
    <dbReference type="NCBI Taxonomy" id="3074433"/>
    <lineage>
        <taxon>Bacteria</taxon>
        <taxon>Bacillati</taxon>
        <taxon>Bacillota</taxon>
        <taxon>Clostridia</taxon>
        <taxon>Lachnospirales</taxon>
        <taxon>Vallitaleaceae</taxon>
        <taxon>Vallitalea</taxon>
    </lineage>
</organism>
<name>A0ACB5ULJ5_9FIRM</name>
<evidence type="ECO:0000313" key="1">
    <source>
        <dbReference type="EMBL" id="GMQ63336.1"/>
    </source>
</evidence>
<dbReference type="Proteomes" id="UP001374599">
    <property type="component" value="Unassembled WGS sequence"/>
</dbReference>
<sequence>MKKRILLLVVFILVVLVGCSNIINQKNQKISDETFLLGTLVKVTIYGENADEEDFEGIFKIISDIESKVSRNISTSEISKINSNEIQEIKLSEDTFNIIKKGLYYSKLSEGRFDITIAPLVSLWGIGTKDARVPEEKEIKDALKKINYKNLFLDEENLTIYLKKDTQIDLGGIAKGYVADKVSEYLKQNKLEHAIINLGGNILTVGNKPNGDSWKIGIRDPFNTRGREIGVATIGQKSLVTSGIYERYLEEDGVKYHHILDPYTGYPVENELAGVTIISDYSVDGDGLSTVIFSMGLEEGYKFVEDMENVDAVFITKEKEVYVTSQAEKIFRLTDTNFKLKDFTNGIDKN</sequence>
<reference evidence="1" key="1">
    <citation type="submission" date="2023-09" db="EMBL/GenBank/DDBJ databases">
        <title>Vallitalea sediminicola and Vallitalea maricola sp. nov., anaerobic bacteria isolated from marine sediment.</title>
        <authorList>
            <person name="Hirano S."/>
            <person name="Maeda A."/>
            <person name="Terahara T."/>
            <person name="Mori K."/>
            <person name="Hamada M."/>
            <person name="Matsumoto R."/>
            <person name="Kobayashi T."/>
        </authorList>
    </citation>
    <scope>NUCLEOTIDE SEQUENCE</scope>
    <source>
        <strain evidence="1">AN17-2</strain>
    </source>
</reference>
<keyword evidence="2" id="KW-1185">Reference proteome</keyword>
<dbReference type="EMBL" id="BTPU01000037">
    <property type="protein sequence ID" value="GMQ63336.1"/>
    <property type="molecule type" value="Genomic_DNA"/>
</dbReference>
<evidence type="ECO:0000313" key="2">
    <source>
        <dbReference type="Proteomes" id="UP001374599"/>
    </source>
</evidence>
<proteinExistence type="predicted"/>
<comment type="caution">
    <text evidence="1">The sequence shown here is derived from an EMBL/GenBank/DDBJ whole genome shotgun (WGS) entry which is preliminary data.</text>
</comment>
<protein>
    <submittedName>
        <fullName evidence="1">FAD:protein FMN transferase</fullName>
    </submittedName>
</protein>
<keyword evidence="1" id="KW-0808">Transferase</keyword>
<gene>
    <name evidence="1" type="ORF">AN2V17_25690</name>
</gene>